<keyword evidence="3" id="KW-1185">Reference proteome</keyword>
<name>A0A7Y4L7M0_9ACTN</name>
<dbReference type="SUPFAM" id="SSF47090">
    <property type="entry name" value="PGBD-like"/>
    <property type="match status" value="1"/>
</dbReference>
<dbReference type="EMBL" id="JACHKF010000001">
    <property type="protein sequence ID" value="MBB6564400.1"/>
    <property type="molecule type" value="Genomic_DNA"/>
</dbReference>
<proteinExistence type="predicted"/>
<dbReference type="InterPro" id="IPR036365">
    <property type="entry name" value="PGBD-like_sf"/>
</dbReference>
<evidence type="ECO:0008006" key="5">
    <source>
        <dbReference type="Google" id="ProtNLM"/>
    </source>
</evidence>
<reference evidence="1 4" key="2">
    <citation type="submission" date="2020-08" db="EMBL/GenBank/DDBJ databases">
        <title>Sequencing the genomes of 1000 actinobacteria strains.</title>
        <authorList>
            <person name="Klenk H.-P."/>
        </authorList>
    </citation>
    <scope>NUCLEOTIDE SEQUENCE [LARGE SCALE GENOMIC DNA]</scope>
    <source>
        <strain evidence="1 4">DSM 15626</strain>
    </source>
</reference>
<protein>
    <recommendedName>
        <fullName evidence="5">Peptidoglycan binding protein</fullName>
    </recommendedName>
</protein>
<dbReference type="InterPro" id="IPR036366">
    <property type="entry name" value="PGBDSf"/>
</dbReference>
<dbReference type="RefSeq" id="WP_171679161.1">
    <property type="nucleotide sequence ID" value="NZ_BAAAGT010000022.1"/>
</dbReference>
<evidence type="ECO:0000313" key="3">
    <source>
        <dbReference type="Proteomes" id="UP000534306"/>
    </source>
</evidence>
<dbReference type="AlphaFoldDB" id="A0A7Y4L7M0"/>
<dbReference type="EMBL" id="JABJRC010000018">
    <property type="protein sequence ID" value="NOL45862.1"/>
    <property type="molecule type" value="Genomic_DNA"/>
</dbReference>
<sequence length="265" mass="29196">MATYIEFEGFRMDARTRNMLVEARRISGLTLRITQGGFNNGAVSASAGTHDGGGALDISAHYMTDAEIAEAIRRLRQVGFAAWHRMPSQGPWVEHIHCIAVDCSSLSKGAANQVKAYRKGKNGLANNGPDDGDQLYVKNTWESYQAGLAAKNGTRVSLSSIAYAARGGYFHSGQKVAEESARAAVRWMNRQKVVSDRDLRIWETRLRDAKAADTKAAWTYAGEQYAGMVRRYQVRFGLFPDGVVGPKTKAHLKAMLTKYSFRVVA</sequence>
<dbReference type="Proteomes" id="UP000534306">
    <property type="component" value="Unassembled WGS sequence"/>
</dbReference>
<gene>
    <name evidence="1" type="ORF">HNR71_000037</name>
    <name evidence="2" type="ORF">HPO96_37020</name>
</gene>
<dbReference type="Gene3D" id="1.10.101.10">
    <property type="entry name" value="PGBD-like superfamily/PGBD"/>
    <property type="match status" value="1"/>
</dbReference>
<organism evidence="2 3">
    <name type="scientific">Kribbella sandramycini</name>
    <dbReference type="NCBI Taxonomy" id="60450"/>
    <lineage>
        <taxon>Bacteria</taxon>
        <taxon>Bacillati</taxon>
        <taxon>Actinomycetota</taxon>
        <taxon>Actinomycetes</taxon>
        <taxon>Propionibacteriales</taxon>
        <taxon>Kribbellaceae</taxon>
        <taxon>Kribbella</taxon>
    </lineage>
</organism>
<dbReference type="Proteomes" id="UP000553957">
    <property type="component" value="Unassembled WGS sequence"/>
</dbReference>
<accession>A0A7Y4L7M0</accession>
<evidence type="ECO:0000313" key="4">
    <source>
        <dbReference type="Proteomes" id="UP000553957"/>
    </source>
</evidence>
<reference evidence="2 3" key="1">
    <citation type="submission" date="2020-05" db="EMBL/GenBank/DDBJ databases">
        <title>Genome sequence of Kribbella sandramycini ATCC 39419.</title>
        <authorList>
            <person name="Maclea K.S."/>
            <person name="Fair J.L."/>
        </authorList>
    </citation>
    <scope>NUCLEOTIDE SEQUENCE [LARGE SCALE GENOMIC DNA]</scope>
    <source>
        <strain evidence="2 3">ATCC 39419</strain>
    </source>
</reference>
<evidence type="ECO:0000313" key="1">
    <source>
        <dbReference type="EMBL" id="MBB6564400.1"/>
    </source>
</evidence>
<evidence type="ECO:0000313" key="2">
    <source>
        <dbReference type="EMBL" id="NOL45862.1"/>
    </source>
</evidence>
<comment type="caution">
    <text evidence="2">The sequence shown here is derived from an EMBL/GenBank/DDBJ whole genome shotgun (WGS) entry which is preliminary data.</text>
</comment>